<comment type="caution">
    <text evidence="2">The sequence shown here is derived from an EMBL/GenBank/DDBJ whole genome shotgun (WGS) entry which is preliminary data.</text>
</comment>
<feature type="signal peptide" evidence="1">
    <location>
        <begin position="1"/>
        <end position="29"/>
    </location>
</feature>
<organism evidence="2 3">
    <name type="scientific">Actinomadura rudentiformis</name>
    <dbReference type="NCBI Taxonomy" id="359158"/>
    <lineage>
        <taxon>Bacteria</taxon>
        <taxon>Bacillati</taxon>
        <taxon>Actinomycetota</taxon>
        <taxon>Actinomycetes</taxon>
        <taxon>Streptosporangiales</taxon>
        <taxon>Thermomonosporaceae</taxon>
        <taxon>Actinomadura</taxon>
    </lineage>
</organism>
<dbReference type="RefSeq" id="WP_151561135.1">
    <property type="nucleotide sequence ID" value="NZ_WBMT01000007.1"/>
</dbReference>
<protein>
    <recommendedName>
        <fullName evidence="4">DUF4185 domain-containing protein</fullName>
    </recommendedName>
</protein>
<dbReference type="OrthoDB" id="3205711at2"/>
<evidence type="ECO:0000313" key="2">
    <source>
        <dbReference type="EMBL" id="KAB2348407.1"/>
    </source>
</evidence>
<keyword evidence="3" id="KW-1185">Reference proteome</keyword>
<feature type="chain" id="PRO_5026144100" description="DUF4185 domain-containing protein" evidence="1">
    <location>
        <begin position="30"/>
        <end position="379"/>
    </location>
</feature>
<sequence length="379" mass="39505">MKLRPPVLRRLAFTAGAAILALAPTAVLAADAPPPSKVLSRYETAAAGNVVSRDCGYSTKAPNTTNQALWIFCDSAWSGTSSGFWLGVTAAIGSYTPGQVPTTLTEIPTPTAPINAPSNRPPSGLLPVPSGLVLPNGANCQVPGSSYPASWASGVAQQPSGSAKVLLPYADVCVHGGGITTERFGLVEYNPSTNTLSGQKQVFSSTSQLPFQKILGSPIFSGGYLYLFGYICDSQAFGACGSGRVTLARVSATASSWGTGSNYRYWTGSAWSADHNAATSILPGAKPLAVHAEDFGALGKGFVIVEQIDIGGNFRIWRSNSLTGGWSVTRTGTAPCGDQQGLDLCRAYFGHPALSTSSNLLMSYYDPANDHVNVMAVPW</sequence>
<dbReference type="Proteomes" id="UP000468735">
    <property type="component" value="Unassembled WGS sequence"/>
</dbReference>
<evidence type="ECO:0000313" key="3">
    <source>
        <dbReference type="Proteomes" id="UP000468735"/>
    </source>
</evidence>
<keyword evidence="1" id="KW-0732">Signal</keyword>
<gene>
    <name evidence="2" type="ORF">F8566_16605</name>
</gene>
<accession>A0A6H9YPX7</accession>
<reference evidence="2 3" key="1">
    <citation type="submission" date="2019-09" db="EMBL/GenBank/DDBJ databases">
        <title>Actinomadura physcomitrii sp. nov., a novel actinomycete isolated from moss [Physcomitrium sphaericum (Ludw) Fuernr].</title>
        <authorList>
            <person name="Zhuang X."/>
            <person name="Liu C."/>
        </authorList>
    </citation>
    <scope>NUCLEOTIDE SEQUENCE [LARGE SCALE GENOMIC DNA]</scope>
    <source>
        <strain evidence="2 3">HMC1</strain>
    </source>
</reference>
<evidence type="ECO:0008006" key="4">
    <source>
        <dbReference type="Google" id="ProtNLM"/>
    </source>
</evidence>
<evidence type="ECO:0000256" key="1">
    <source>
        <dbReference type="SAM" id="SignalP"/>
    </source>
</evidence>
<dbReference type="EMBL" id="WBMT01000007">
    <property type="protein sequence ID" value="KAB2348407.1"/>
    <property type="molecule type" value="Genomic_DNA"/>
</dbReference>
<name>A0A6H9YPX7_9ACTN</name>
<dbReference type="AlphaFoldDB" id="A0A6H9YPX7"/>
<proteinExistence type="predicted"/>